<keyword evidence="4" id="KW-1185">Reference proteome</keyword>
<sequence>MKVWGHIAKILEDGHACALVTVANAAGSTPRETGARMVVRNDGGFHGTIGGGTLEFQAIRWATDALAQPQSGVLQSGLSLRRFSLGPDLGQCCGGRTDIAVEIFGTTQADNVRVLADREMDGGAFYTMAYHVEGKPLVRQITNEVQDFLTGKPFQLGSDGVLVESFGSAFQPLYLFGAGHVGRALILALAPLPFDIIWIDGRADAFPKAVPANVSMLASNNPKEVLAMAPRIAFVLAMTHSHALDEEIMAAALARQTFEYVGVIGSETKRTRFEKRLRARGIPQAAVVDMVCPIGRSDIRSKTPAAIAAGVVVELLIAEETANSLESKGLAHTLASGQ</sequence>
<proteinExistence type="predicted"/>
<evidence type="ECO:0000259" key="1">
    <source>
        <dbReference type="Pfam" id="PF02625"/>
    </source>
</evidence>
<organism evidence="3 4">
    <name type="scientific">Roseibium algae</name>
    <dbReference type="NCBI Taxonomy" id="3123038"/>
    <lineage>
        <taxon>Bacteria</taxon>
        <taxon>Pseudomonadati</taxon>
        <taxon>Pseudomonadota</taxon>
        <taxon>Alphaproteobacteria</taxon>
        <taxon>Hyphomicrobiales</taxon>
        <taxon>Stappiaceae</taxon>
        <taxon>Roseibium</taxon>
    </lineage>
</organism>
<protein>
    <submittedName>
        <fullName evidence="3">Xanthine dehydrogenase accessory protein XdhC</fullName>
    </submittedName>
</protein>
<dbReference type="PANTHER" id="PTHR30388:SF6">
    <property type="entry name" value="XANTHINE DEHYDROGENASE SUBUNIT A-RELATED"/>
    <property type="match status" value="1"/>
</dbReference>
<dbReference type="PANTHER" id="PTHR30388">
    <property type="entry name" value="ALDEHYDE OXIDOREDUCTASE MOLYBDENUM COFACTOR ASSEMBLY PROTEIN"/>
    <property type="match status" value="1"/>
</dbReference>
<dbReference type="RefSeq" id="WP_340276209.1">
    <property type="nucleotide sequence ID" value="NZ_JBAKIA010000014.1"/>
</dbReference>
<reference evidence="3 4" key="1">
    <citation type="submission" date="2024-02" db="EMBL/GenBank/DDBJ databases">
        <title>Roseibium algae sp. nov., isolated from marine alga (Grateloupia sp.), showing potential in myo-inositol conversion.</title>
        <authorList>
            <person name="Wang Y."/>
        </authorList>
    </citation>
    <scope>NUCLEOTIDE SEQUENCE [LARGE SCALE GENOMIC DNA]</scope>
    <source>
        <strain evidence="3 4">H3510</strain>
    </source>
</reference>
<dbReference type="Proteomes" id="UP001385499">
    <property type="component" value="Unassembled WGS sequence"/>
</dbReference>
<dbReference type="InterPro" id="IPR027051">
    <property type="entry name" value="XdhC_Rossmann_dom"/>
</dbReference>
<dbReference type="Pfam" id="PF02625">
    <property type="entry name" value="XdhC_CoxI"/>
    <property type="match status" value="1"/>
</dbReference>
<dbReference type="InterPro" id="IPR014308">
    <property type="entry name" value="Xanthine_DH_XdhC"/>
</dbReference>
<feature type="domain" description="XdhC- CoxI" evidence="1">
    <location>
        <begin position="11"/>
        <end position="74"/>
    </location>
</feature>
<dbReference type="InterPro" id="IPR003777">
    <property type="entry name" value="XdhC_CoxI"/>
</dbReference>
<evidence type="ECO:0000313" key="3">
    <source>
        <dbReference type="EMBL" id="MEJ8475921.1"/>
    </source>
</evidence>
<dbReference type="EMBL" id="JBAKIA010000014">
    <property type="protein sequence ID" value="MEJ8475921.1"/>
    <property type="molecule type" value="Genomic_DNA"/>
</dbReference>
<name>A0ABU8TQC3_9HYPH</name>
<dbReference type="InterPro" id="IPR052698">
    <property type="entry name" value="MoCofactor_Util/Proc"/>
</dbReference>
<feature type="domain" description="XdhC Rossmann" evidence="2">
    <location>
        <begin position="173"/>
        <end position="315"/>
    </location>
</feature>
<gene>
    <name evidence="3" type="primary">xdhC</name>
    <name evidence="3" type="ORF">V6575_17655</name>
</gene>
<dbReference type="Pfam" id="PF13478">
    <property type="entry name" value="XdhC_C"/>
    <property type="match status" value="1"/>
</dbReference>
<evidence type="ECO:0000259" key="2">
    <source>
        <dbReference type="Pfam" id="PF13478"/>
    </source>
</evidence>
<dbReference type="NCBIfam" id="TIGR02964">
    <property type="entry name" value="xanthine_xdhC"/>
    <property type="match status" value="1"/>
</dbReference>
<evidence type="ECO:0000313" key="4">
    <source>
        <dbReference type="Proteomes" id="UP001385499"/>
    </source>
</evidence>
<dbReference type="Gene3D" id="3.40.50.720">
    <property type="entry name" value="NAD(P)-binding Rossmann-like Domain"/>
    <property type="match status" value="1"/>
</dbReference>
<accession>A0ABU8TQC3</accession>
<comment type="caution">
    <text evidence="3">The sequence shown here is derived from an EMBL/GenBank/DDBJ whole genome shotgun (WGS) entry which is preliminary data.</text>
</comment>